<evidence type="ECO:0000256" key="3">
    <source>
        <dbReference type="ARBA" id="ARBA00022606"/>
    </source>
</evidence>
<keyword evidence="8 10" id="KW-0675">Receptor</keyword>
<evidence type="ECO:0000256" key="8">
    <source>
        <dbReference type="ARBA" id="ARBA00023170"/>
    </source>
</evidence>
<proteinExistence type="inferred from homology"/>
<reference evidence="11 12" key="1">
    <citation type="submission" date="2024-06" db="EMBL/GenBank/DDBJ databases">
        <title>A chromosome-level genome assembly of beet webworm, Loxostege sticticalis.</title>
        <authorList>
            <person name="Zhang Y."/>
        </authorList>
    </citation>
    <scope>NUCLEOTIDE SEQUENCE [LARGE SCALE GENOMIC DNA]</scope>
    <source>
        <strain evidence="11">AQ028</strain>
        <tissue evidence="11">Male pupae</tissue>
    </source>
</reference>
<dbReference type="GO" id="GO:0005886">
    <property type="term" value="C:plasma membrane"/>
    <property type="evidence" value="ECO:0007669"/>
    <property type="project" value="UniProtKB-SubCell"/>
</dbReference>
<protein>
    <recommendedName>
        <fullName evidence="10">Odorant receptor</fullName>
    </recommendedName>
</protein>
<evidence type="ECO:0000313" key="11">
    <source>
        <dbReference type="EMBL" id="KAL0821456.1"/>
    </source>
</evidence>
<organism evidence="11 12">
    <name type="scientific">Loxostege sticticalis</name>
    <name type="common">Beet webworm moth</name>
    <dbReference type="NCBI Taxonomy" id="481309"/>
    <lineage>
        <taxon>Eukaryota</taxon>
        <taxon>Metazoa</taxon>
        <taxon>Ecdysozoa</taxon>
        <taxon>Arthropoda</taxon>
        <taxon>Hexapoda</taxon>
        <taxon>Insecta</taxon>
        <taxon>Pterygota</taxon>
        <taxon>Neoptera</taxon>
        <taxon>Endopterygota</taxon>
        <taxon>Lepidoptera</taxon>
        <taxon>Glossata</taxon>
        <taxon>Ditrysia</taxon>
        <taxon>Pyraloidea</taxon>
        <taxon>Crambidae</taxon>
        <taxon>Pyraustinae</taxon>
        <taxon>Loxostege</taxon>
    </lineage>
</organism>
<evidence type="ECO:0000256" key="1">
    <source>
        <dbReference type="ARBA" id="ARBA00004651"/>
    </source>
</evidence>
<feature type="transmembrane region" description="Helical" evidence="10">
    <location>
        <begin position="156"/>
        <end position="175"/>
    </location>
</feature>
<comment type="similarity">
    <text evidence="10">Belongs to the insect chemoreceptor superfamily. Heteromeric odorant receptor channel (TC 1.A.69) family.</text>
</comment>
<evidence type="ECO:0000256" key="5">
    <source>
        <dbReference type="ARBA" id="ARBA00022725"/>
    </source>
</evidence>
<dbReference type="GO" id="GO:0007165">
    <property type="term" value="P:signal transduction"/>
    <property type="evidence" value="ECO:0007669"/>
    <property type="project" value="UniProtKB-KW"/>
</dbReference>
<keyword evidence="4 10" id="KW-0812">Transmembrane</keyword>
<dbReference type="EMBL" id="JBEDNZ010000017">
    <property type="protein sequence ID" value="KAL0821456.1"/>
    <property type="molecule type" value="Genomic_DNA"/>
</dbReference>
<keyword evidence="3 10" id="KW-0716">Sensory transduction</keyword>
<dbReference type="InterPro" id="IPR004117">
    <property type="entry name" value="7tm6_olfct_rcpt"/>
</dbReference>
<keyword evidence="9 10" id="KW-0807">Transducer</keyword>
<evidence type="ECO:0000256" key="7">
    <source>
        <dbReference type="ARBA" id="ARBA00023136"/>
    </source>
</evidence>
<feature type="transmembrane region" description="Helical" evidence="10">
    <location>
        <begin position="58"/>
        <end position="81"/>
    </location>
</feature>
<sequence>MFPKEKIDEKSGLRTEFRKFGLAYCDLPTMVDNVATFLRVLTLNIDIRHKKPIPISSYIVTTITAGSYAYVYGVSAIWFVVERCVATRDILRGIIMFSLCISSEIGNAKLCYIYYYREIIRKLLHECLSFDATVVPGSRYAMNILKTMRMAKIRAMMFWITVMGNGFLYTTKPILTPGRRFMDDIFTLYGLEPMEKSPNFEFGYALVAAAVWFLCYVPANVTAVLIVVAGYIEAQMLALTQELLHVWSDAEQYYKNLNFTVLKRGSFVDANYKKRVLNEFVTMRLIDIIQKHARNVYLLQLLEDVFRGAIALEFVLLVLGLIAELLGGLENTFLEMPYAFVQVAMDCWTGQRVMDASAQFAAAVYACKWEMFDVANKKIVLLMLASAQKTMKLSAGGVTMLSFESLMAVVRSIYSAYTTLQSTLKMNVHIK</sequence>
<evidence type="ECO:0000256" key="4">
    <source>
        <dbReference type="ARBA" id="ARBA00022692"/>
    </source>
</evidence>
<feature type="transmembrane region" description="Helical" evidence="10">
    <location>
        <begin position="309"/>
        <end position="329"/>
    </location>
</feature>
<accession>A0ABD0SNQ9</accession>
<evidence type="ECO:0000256" key="10">
    <source>
        <dbReference type="RuleBase" id="RU351113"/>
    </source>
</evidence>
<dbReference type="PANTHER" id="PTHR21137">
    <property type="entry name" value="ODORANT RECEPTOR"/>
    <property type="match status" value="1"/>
</dbReference>
<dbReference type="Pfam" id="PF02949">
    <property type="entry name" value="7tm_6"/>
    <property type="match status" value="1"/>
</dbReference>
<dbReference type="GO" id="GO:0007608">
    <property type="term" value="P:sensory perception of smell"/>
    <property type="evidence" value="ECO:0007669"/>
    <property type="project" value="UniProtKB-KW"/>
</dbReference>
<dbReference type="AlphaFoldDB" id="A0ABD0SNQ9"/>
<comment type="caution">
    <text evidence="10">Lacks conserved residue(s) required for the propagation of feature annotation.</text>
</comment>
<keyword evidence="7 10" id="KW-0472">Membrane</keyword>
<keyword evidence="2" id="KW-1003">Cell membrane</keyword>
<evidence type="ECO:0000256" key="2">
    <source>
        <dbReference type="ARBA" id="ARBA00022475"/>
    </source>
</evidence>
<keyword evidence="5 10" id="KW-0552">Olfaction</keyword>
<name>A0ABD0SNQ9_LOXSC</name>
<comment type="caution">
    <text evidence="11">The sequence shown here is derived from an EMBL/GenBank/DDBJ whole genome shotgun (WGS) entry which is preliminary data.</text>
</comment>
<evidence type="ECO:0000256" key="9">
    <source>
        <dbReference type="ARBA" id="ARBA00023224"/>
    </source>
</evidence>
<feature type="transmembrane region" description="Helical" evidence="10">
    <location>
        <begin position="202"/>
        <end position="232"/>
    </location>
</feature>
<evidence type="ECO:0000313" key="12">
    <source>
        <dbReference type="Proteomes" id="UP001549921"/>
    </source>
</evidence>
<dbReference type="Proteomes" id="UP001549921">
    <property type="component" value="Unassembled WGS sequence"/>
</dbReference>
<gene>
    <name evidence="11" type="ORF">ABMA28_004927</name>
</gene>
<evidence type="ECO:0000256" key="6">
    <source>
        <dbReference type="ARBA" id="ARBA00022989"/>
    </source>
</evidence>
<dbReference type="PANTHER" id="PTHR21137:SF35">
    <property type="entry name" value="ODORANT RECEPTOR 19A-RELATED"/>
    <property type="match status" value="1"/>
</dbReference>
<feature type="transmembrane region" description="Helical" evidence="10">
    <location>
        <begin position="93"/>
        <end position="115"/>
    </location>
</feature>
<comment type="subcellular location">
    <subcellularLocation>
        <location evidence="1 10">Cell membrane</location>
        <topology evidence="1 10">Multi-pass membrane protein</topology>
    </subcellularLocation>
</comment>
<keyword evidence="6 10" id="KW-1133">Transmembrane helix</keyword>